<keyword evidence="3" id="KW-0067">ATP-binding</keyword>
<evidence type="ECO:0000256" key="1">
    <source>
        <dbReference type="ARBA" id="ARBA00008874"/>
    </source>
</evidence>
<dbReference type="Proteomes" id="UP001215280">
    <property type="component" value="Unassembled WGS sequence"/>
</dbReference>
<feature type="region of interest" description="Disordered" evidence="4">
    <location>
        <begin position="441"/>
        <end position="576"/>
    </location>
</feature>
<sequence length="576" mass="60179">MSQSEAVSSPVAESSLSGVAESASAPVAEATSEPSVSESAAAPPSTSPASTTEETKTLGTDGDNDSATDPFADPTSPIEGPLSATEDAQAGDDVEEDSAGDDEDEAADEDEEGESEGKDDEEEELEEALFWHDQIIGELRRVCRDGGDTGPGAYHSLTALSADRWGNRTYTARAERTGETVAVKVMRLTAPVPRLAGQRLIAELFLVRDMRPHANILSFLDLYLVQDQEVWLVTEHLKGGLTLEELIAYNHAAFTEERMARICLETCKGLAHLHEQLILHRDIRSASLVVSPAGRVKITAFTFAAQLPSAAAKRRTMVSTLALPTTHSHYTPDKTHWTPPEVIRRQPYGPEVDVWALGITLLEMIDGGPPHLGADPLKVLFLILVGGAPAPQRAVSAALAAFVRGCVEVDVEARRGVDELLEDEWLEGACAPAELAPLFEWPEDPEDAGDEGQGGDASAEPSAEAVAPSDPPADPDSLASPPEAEAGDGSSEDAPVLGSTAPRGAGSPSVRFAPPPTVPAAEASAEAEAAPEDSTAPPVAPDLEPPNPAPAAEPAESTSPAPVDAEPVGPTAPAPA</sequence>
<dbReference type="Gene3D" id="1.10.510.10">
    <property type="entry name" value="Transferase(Phosphotransferase) domain 1"/>
    <property type="match status" value="1"/>
</dbReference>
<evidence type="ECO:0000256" key="2">
    <source>
        <dbReference type="ARBA" id="ARBA00022741"/>
    </source>
</evidence>
<feature type="compositionally biased region" description="Low complexity" evidence="4">
    <location>
        <begin position="1"/>
        <end position="52"/>
    </location>
</feature>
<feature type="region of interest" description="Disordered" evidence="4">
    <location>
        <begin position="1"/>
        <end position="125"/>
    </location>
</feature>
<feature type="compositionally biased region" description="Acidic residues" evidence="4">
    <location>
        <begin position="89"/>
        <end position="125"/>
    </location>
</feature>
<name>A0AAD7HER3_9AGAR</name>
<dbReference type="InterPro" id="IPR051931">
    <property type="entry name" value="PAK3-like"/>
</dbReference>
<feature type="compositionally biased region" description="Low complexity" evidence="4">
    <location>
        <begin position="552"/>
        <end position="562"/>
    </location>
</feature>
<comment type="caution">
    <text evidence="6">The sequence shown here is derived from an EMBL/GenBank/DDBJ whole genome shotgun (WGS) entry which is preliminary data.</text>
</comment>
<dbReference type="GO" id="GO:0004672">
    <property type="term" value="F:protein kinase activity"/>
    <property type="evidence" value="ECO:0007669"/>
    <property type="project" value="InterPro"/>
</dbReference>
<dbReference type="Pfam" id="PF00069">
    <property type="entry name" value="Pkinase"/>
    <property type="match status" value="1"/>
</dbReference>
<feature type="compositionally biased region" description="Low complexity" evidence="4">
    <location>
        <begin position="475"/>
        <end position="484"/>
    </location>
</feature>
<evidence type="ECO:0000256" key="3">
    <source>
        <dbReference type="ARBA" id="ARBA00022840"/>
    </source>
</evidence>
<feature type="compositionally biased region" description="Pro residues" evidence="4">
    <location>
        <begin position="538"/>
        <end position="551"/>
    </location>
</feature>
<keyword evidence="2" id="KW-0547">Nucleotide-binding</keyword>
<keyword evidence="6" id="KW-0808">Transferase</keyword>
<dbReference type="PROSITE" id="PS50011">
    <property type="entry name" value="PROTEIN_KINASE_DOM"/>
    <property type="match status" value="1"/>
</dbReference>
<dbReference type="Gene3D" id="3.30.200.20">
    <property type="entry name" value="Phosphorylase Kinase, domain 1"/>
    <property type="match status" value="1"/>
</dbReference>
<feature type="compositionally biased region" description="Low complexity" evidence="4">
    <location>
        <begin position="519"/>
        <end position="537"/>
    </location>
</feature>
<evidence type="ECO:0000313" key="7">
    <source>
        <dbReference type="Proteomes" id="UP001215280"/>
    </source>
</evidence>
<evidence type="ECO:0000259" key="5">
    <source>
        <dbReference type="PROSITE" id="PS50011"/>
    </source>
</evidence>
<dbReference type="InterPro" id="IPR000719">
    <property type="entry name" value="Prot_kinase_dom"/>
</dbReference>
<dbReference type="InterPro" id="IPR011009">
    <property type="entry name" value="Kinase-like_dom_sf"/>
</dbReference>
<proteinExistence type="inferred from homology"/>
<feature type="domain" description="Protein kinase" evidence="5">
    <location>
        <begin position="154"/>
        <end position="426"/>
    </location>
</feature>
<dbReference type="PANTHER" id="PTHR45832:SF22">
    <property type="entry name" value="SERINE_THREONINE-PROTEIN KINASE SAMKA-RELATED"/>
    <property type="match status" value="1"/>
</dbReference>
<dbReference type="GO" id="GO:0005524">
    <property type="term" value="F:ATP binding"/>
    <property type="evidence" value="ECO:0007669"/>
    <property type="project" value="UniProtKB-KW"/>
</dbReference>
<reference evidence="6" key="1">
    <citation type="submission" date="2023-03" db="EMBL/GenBank/DDBJ databases">
        <title>Massive genome expansion in bonnet fungi (Mycena s.s.) driven by repeated elements and novel gene families across ecological guilds.</title>
        <authorList>
            <consortium name="Lawrence Berkeley National Laboratory"/>
            <person name="Harder C.B."/>
            <person name="Miyauchi S."/>
            <person name="Viragh M."/>
            <person name="Kuo A."/>
            <person name="Thoen E."/>
            <person name="Andreopoulos B."/>
            <person name="Lu D."/>
            <person name="Skrede I."/>
            <person name="Drula E."/>
            <person name="Henrissat B."/>
            <person name="Morin E."/>
            <person name="Kohler A."/>
            <person name="Barry K."/>
            <person name="LaButti K."/>
            <person name="Morin E."/>
            <person name="Salamov A."/>
            <person name="Lipzen A."/>
            <person name="Mereny Z."/>
            <person name="Hegedus B."/>
            <person name="Baldrian P."/>
            <person name="Stursova M."/>
            <person name="Weitz H."/>
            <person name="Taylor A."/>
            <person name="Grigoriev I.V."/>
            <person name="Nagy L.G."/>
            <person name="Martin F."/>
            <person name="Kauserud H."/>
        </authorList>
    </citation>
    <scope>NUCLEOTIDE SEQUENCE</scope>
    <source>
        <strain evidence="6">CBHHK188m</strain>
    </source>
</reference>
<dbReference type="AlphaFoldDB" id="A0AAD7HER3"/>
<feature type="compositionally biased region" description="Low complexity" evidence="4">
    <location>
        <begin position="456"/>
        <end position="468"/>
    </location>
</feature>
<dbReference type="PANTHER" id="PTHR45832">
    <property type="entry name" value="SERINE/THREONINE-PROTEIN KINASE SAMKA-RELATED-RELATED"/>
    <property type="match status" value="1"/>
</dbReference>
<protein>
    <submittedName>
        <fullName evidence="6">Kinase-like domain-containing protein</fullName>
    </submittedName>
</protein>
<accession>A0AAD7HER3</accession>
<dbReference type="SUPFAM" id="SSF56112">
    <property type="entry name" value="Protein kinase-like (PK-like)"/>
    <property type="match status" value="1"/>
</dbReference>
<keyword evidence="7" id="KW-1185">Reference proteome</keyword>
<evidence type="ECO:0000313" key="6">
    <source>
        <dbReference type="EMBL" id="KAJ7718770.1"/>
    </source>
</evidence>
<organism evidence="6 7">
    <name type="scientific">Mycena maculata</name>
    <dbReference type="NCBI Taxonomy" id="230809"/>
    <lineage>
        <taxon>Eukaryota</taxon>
        <taxon>Fungi</taxon>
        <taxon>Dikarya</taxon>
        <taxon>Basidiomycota</taxon>
        <taxon>Agaricomycotina</taxon>
        <taxon>Agaricomycetes</taxon>
        <taxon>Agaricomycetidae</taxon>
        <taxon>Agaricales</taxon>
        <taxon>Marasmiineae</taxon>
        <taxon>Mycenaceae</taxon>
        <taxon>Mycena</taxon>
    </lineage>
</organism>
<evidence type="ECO:0000256" key="4">
    <source>
        <dbReference type="SAM" id="MobiDB-lite"/>
    </source>
</evidence>
<comment type="similarity">
    <text evidence="1">Belongs to the protein kinase superfamily. STE Ser/Thr protein kinase family. STE20 subfamily.</text>
</comment>
<dbReference type="EMBL" id="JARJLG010000300">
    <property type="protein sequence ID" value="KAJ7718770.1"/>
    <property type="molecule type" value="Genomic_DNA"/>
</dbReference>
<feature type="compositionally biased region" description="Acidic residues" evidence="4">
    <location>
        <begin position="441"/>
        <end position="450"/>
    </location>
</feature>
<keyword evidence="6" id="KW-0418">Kinase</keyword>
<gene>
    <name evidence="6" type="ORF">DFH07DRAFT_947236</name>
</gene>